<dbReference type="GO" id="GO:0008643">
    <property type="term" value="P:carbohydrate transport"/>
    <property type="evidence" value="ECO:0007669"/>
    <property type="project" value="InterPro"/>
</dbReference>
<dbReference type="GO" id="GO:0016020">
    <property type="term" value="C:membrane"/>
    <property type="evidence" value="ECO:0007669"/>
    <property type="project" value="InterPro"/>
</dbReference>
<evidence type="ECO:0000313" key="3">
    <source>
        <dbReference type="EMBL" id="PWK17817.1"/>
    </source>
</evidence>
<dbReference type="EMBL" id="QGGO01000033">
    <property type="protein sequence ID" value="PWK17817.1"/>
    <property type="molecule type" value="Genomic_DNA"/>
</dbReference>
<dbReference type="OrthoDB" id="5755240at2"/>
<name>A0A316DHS5_9BACT</name>
<dbReference type="Gene3D" id="2.40.160.180">
    <property type="entry name" value="Carbohydrate-selective porin OprB"/>
    <property type="match status" value="1"/>
</dbReference>
<dbReference type="AlphaFoldDB" id="A0A316DHS5"/>
<accession>A0A316DHS5</accession>
<keyword evidence="4" id="KW-1185">Reference proteome</keyword>
<comment type="caution">
    <text evidence="3">The sequence shown here is derived from an EMBL/GenBank/DDBJ whole genome shotgun (WGS) entry which is preliminary data.</text>
</comment>
<dbReference type="InterPro" id="IPR038673">
    <property type="entry name" value="OprB_sf"/>
</dbReference>
<evidence type="ECO:0000313" key="4">
    <source>
        <dbReference type="Proteomes" id="UP000245489"/>
    </source>
</evidence>
<dbReference type="GO" id="GO:0015288">
    <property type="term" value="F:porin activity"/>
    <property type="evidence" value="ECO:0007669"/>
    <property type="project" value="InterPro"/>
</dbReference>
<proteinExistence type="inferred from homology"/>
<evidence type="ECO:0000256" key="2">
    <source>
        <dbReference type="RuleBase" id="RU363072"/>
    </source>
</evidence>
<protein>
    <submittedName>
        <fullName evidence="3">High affinity Mn2+ porin</fullName>
    </submittedName>
</protein>
<dbReference type="RefSeq" id="WP_109744925.1">
    <property type="nucleotide sequence ID" value="NZ_QGGO01000033.1"/>
</dbReference>
<dbReference type="Proteomes" id="UP000245489">
    <property type="component" value="Unassembled WGS sequence"/>
</dbReference>
<organism evidence="3 4">
    <name type="scientific">Arcicella aurantiaca</name>
    <dbReference type="NCBI Taxonomy" id="591202"/>
    <lineage>
        <taxon>Bacteria</taxon>
        <taxon>Pseudomonadati</taxon>
        <taxon>Bacteroidota</taxon>
        <taxon>Cytophagia</taxon>
        <taxon>Cytophagales</taxon>
        <taxon>Flectobacillaceae</taxon>
        <taxon>Arcicella</taxon>
    </lineage>
</organism>
<comment type="similarity">
    <text evidence="1 2">Belongs to the OprB family.</text>
</comment>
<dbReference type="Pfam" id="PF04966">
    <property type="entry name" value="OprB"/>
    <property type="match status" value="1"/>
</dbReference>
<evidence type="ECO:0000256" key="1">
    <source>
        <dbReference type="ARBA" id="ARBA00008769"/>
    </source>
</evidence>
<reference evidence="3 4" key="1">
    <citation type="submission" date="2018-05" db="EMBL/GenBank/DDBJ databases">
        <title>Genomic Encyclopedia of Archaeal and Bacterial Type Strains, Phase II (KMG-II): from individual species to whole genera.</title>
        <authorList>
            <person name="Goeker M."/>
        </authorList>
    </citation>
    <scope>NUCLEOTIDE SEQUENCE [LARGE SCALE GENOMIC DNA]</scope>
    <source>
        <strain evidence="3 4">DSM 22214</strain>
    </source>
</reference>
<gene>
    <name evidence="3" type="ORF">LV89_04264</name>
</gene>
<sequence>MKYLLLSIVVLFFFQNTFSQNKNWSIHFQQTIIPQHKLKINAPYSGENSLSDTAETQTSLTTTIFLGRRLWKGAAIFYNPELAGGSGLSQARGIAGFTNGECFRIGNPSPAIYTARLFLRQDFSLSGETHADVNAKSKDVRGENHAYPVEREDDEANSIGGERPVNRFTISVGKFSIADYFDNNAYAHDPRSQFMNWALMSTGGWDYPANTRGYTWNAVLEYVREHWAIRAGTSLVPTTANGPDLNWQWNGNNSNTLELEKYTTFFGKEGKLRALAFYTTTYMGSYAEAIKQVNPDVMLTRQNGRTKYGFGINYEQELSTESGLFFRASWNDGNNETWAFTEIDHSVSGGFVKDNLFGRKQDRLNVGFAFNGISDLHRQYLAKGGYGFIIGDGKLPNYGLETIFEINYNAKITDWLSITPDYQLVINPAYNQDRSPVHAFALRMHTEF</sequence>
<dbReference type="InterPro" id="IPR007049">
    <property type="entry name" value="Carb-sel_porin_OprB"/>
</dbReference>